<gene>
    <name evidence="2" type="ORF">DEIPH_ctg060orf0035</name>
</gene>
<sequence>MATVISVGNMKGGVGKTTTAVHLAQQLGRKGKTLLVDADEELQCAVYWRGGEFEGWTFDAIPFREFAPEKAAGYEYVVLDTKGNEQGNDLVSLARGSDLLVIPTKPDGLSATGLIRTLTPLVDAGVTNYRVLIVANVGGRGEELRDALAEQEVPVMTTLVRQSTAVGDAAERRLPLEAYTTNRYAKLVALDYGSVAREVLNDVR</sequence>
<dbReference type="InterPro" id="IPR050678">
    <property type="entry name" value="DNA_Partitioning_ATPase"/>
</dbReference>
<dbReference type="PANTHER" id="PTHR13696:SF52">
    <property type="entry name" value="PARA FAMILY PROTEIN CT_582"/>
    <property type="match status" value="1"/>
</dbReference>
<dbReference type="SUPFAM" id="SSF52540">
    <property type="entry name" value="P-loop containing nucleoside triphosphate hydrolases"/>
    <property type="match status" value="1"/>
</dbReference>
<dbReference type="eggNOG" id="COG1192">
    <property type="taxonomic scope" value="Bacteria"/>
</dbReference>
<dbReference type="RefSeq" id="WP_051517427.1">
    <property type="nucleotide sequence ID" value="NZ_JHAC01000058.1"/>
</dbReference>
<dbReference type="InterPro" id="IPR002586">
    <property type="entry name" value="CobQ/CobB/MinD/ParA_Nub-bd_dom"/>
</dbReference>
<protein>
    <recommendedName>
        <fullName evidence="1">CobQ/CobB/MinD/ParA nucleotide binding domain-containing protein</fullName>
    </recommendedName>
</protein>
<dbReference type="InterPro" id="IPR027417">
    <property type="entry name" value="P-loop_NTPase"/>
</dbReference>
<evidence type="ECO:0000259" key="1">
    <source>
        <dbReference type="Pfam" id="PF01656"/>
    </source>
</evidence>
<dbReference type="STRING" id="1476583.DEIPH_ctg060orf0035"/>
<evidence type="ECO:0000313" key="3">
    <source>
        <dbReference type="Proteomes" id="UP000020492"/>
    </source>
</evidence>
<dbReference type="Pfam" id="PF01656">
    <property type="entry name" value="CbiA"/>
    <property type="match status" value="1"/>
</dbReference>
<dbReference type="PATRIC" id="fig|1476583.3.peg.3045"/>
<accession>A0A016QLD0</accession>
<dbReference type="EMBL" id="JHAC01000058">
    <property type="protein sequence ID" value="EYB66955.1"/>
    <property type="molecule type" value="Genomic_DNA"/>
</dbReference>
<evidence type="ECO:0000313" key="2">
    <source>
        <dbReference type="EMBL" id="EYB66955.1"/>
    </source>
</evidence>
<dbReference type="PANTHER" id="PTHR13696">
    <property type="entry name" value="P-LOOP CONTAINING NUCLEOSIDE TRIPHOSPHATE HYDROLASE"/>
    <property type="match status" value="1"/>
</dbReference>
<comment type="caution">
    <text evidence="2">The sequence shown here is derived from an EMBL/GenBank/DDBJ whole genome shotgun (WGS) entry which is preliminary data.</text>
</comment>
<dbReference type="CDD" id="cd02042">
    <property type="entry name" value="ParAB_family"/>
    <property type="match status" value="1"/>
</dbReference>
<proteinExistence type="predicted"/>
<name>A0A016QLD0_9DEIO</name>
<dbReference type="AlphaFoldDB" id="A0A016QLD0"/>
<feature type="domain" description="CobQ/CobB/MinD/ParA nucleotide binding" evidence="1">
    <location>
        <begin position="5"/>
        <end position="175"/>
    </location>
</feature>
<reference evidence="2 3" key="1">
    <citation type="submission" date="2014-03" db="EMBL/GenBank/DDBJ databases">
        <title>Draft genome sequence of Deinococcus phoenicis 1P10ME.</title>
        <authorList>
            <person name="Stepanov V.G."/>
            <person name="Vaishampayan P."/>
            <person name="Venkateswaran K."/>
            <person name="Fox G.E."/>
        </authorList>
    </citation>
    <scope>NUCLEOTIDE SEQUENCE [LARGE SCALE GENOMIC DNA]</scope>
    <source>
        <strain evidence="2 3">1P10ME</strain>
    </source>
</reference>
<dbReference type="Proteomes" id="UP000020492">
    <property type="component" value="Unassembled WGS sequence"/>
</dbReference>
<dbReference type="Gene3D" id="3.40.50.300">
    <property type="entry name" value="P-loop containing nucleotide triphosphate hydrolases"/>
    <property type="match status" value="1"/>
</dbReference>
<keyword evidence="3" id="KW-1185">Reference proteome</keyword>
<organism evidence="2 3">
    <name type="scientific">Deinococcus phoenicis</name>
    <dbReference type="NCBI Taxonomy" id="1476583"/>
    <lineage>
        <taxon>Bacteria</taxon>
        <taxon>Thermotogati</taxon>
        <taxon>Deinococcota</taxon>
        <taxon>Deinococci</taxon>
        <taxon>Deinococcales</taxon>
        <taxon>Deinococcaceae</taxon>
        <taxon>Deinococcus</taxon>
    </lineage>
</organism>
<dbReference type="OrthoDB" id="9804460at2"/>